<dbReference type="PROSITE" id="PS50011">
    <property type="entry name" value="PROTEIN_KINASE_DOM"/>
    <property type="match status" value="1"/>
</dbReference>
<evidence type="ECO:0000256" key="9">
    <source>
        <dbReference type="ARBA" id="ARBA00051693"/>
    </source>
</evidence>
<dbReference type="SUPFAM" id="SSF56112">
    <property type="entry name" value="Protein kinase-like (PK-like)"/>
    <property type="match status" value="1"/>
</dbReference>
<gene>
    <name evidence="12" type="ORF">PBRA_006307</name>
    <name evidence="13" type="ORF">PLBR_LOCUS2453</name>
</gene>
<reference evidence="12 14" key="1">
    <citation type="submission" date="2015-02" db="EMBL/GenBank/DDBJ databases">
        <authorList>
            <person name="Chooi Y.-H."/>
        </authorList>
    </citation>
    <scope>NUCLEOTIDE SEQUENCE [LARGE SCALE GENOMIC DNA]</scope>
    <source>
        <strain evidence="12">E3</strain>
    </source>
</reference>
<evidence type="ECO:0000313" key="13">
    <source>
        <dbReference type="EMBL" id="SPQ95238.1"/>
    </source>
</evidence>
<dbReference type="PANTHER" id="PTHR48013">
    <property type="entry name" value="DUAL SPECIFICITY MITOGEN-ACTIVATED PROTEIN KINASE KINASE 5-RELATED"/>
    <property type="match status" value="1"/>
</dbReference>
<dbReference type="GO" id="GO:0005524">
    <property type="term" value="F:ATP binding"/>
    <property type="evidence" value="ECO:0007669"/>
    <property type="project" value="UniProtKB-KW"/>
</dbReference>
<evidence type="ECO:0000256" key="3">
    <source>
        <dbReference type="ARBA" id="ARBA00022777"/>
    </source>
</evidence>
<feature type="region of interest" description="Disordered" evidence="10">
    <location>
        <begin position="285"/>
        <end position="334"/>
    </location>
</feature>
<protein>
    <recommendedName>
        <fullName evidence="6">mitogen-activated protein kinase kinase</fullName>
        <ecNumber evidence="6">2.7.12.2</ecNumber>
    </recommendedName>
</protein>
<feature type="compositionally biased region" description="Acidic residues" evidence="10">
    <location>
        <begin position="311"/>
        <end position="324"/>
    </location>
</feature>
<sequence length="334" mass="36230">MSIIDQRYEPVEEGAGPSIRTLSKCCERQIVRRRRSSGTIYAGDFCIRTTIDVGRAPRLQGVAGMIERIAVLGDAHVGGILDMSITGNELVVITRYQRRTLSNMDTGGPVGEAFALKVIAQVGSGLLNVYRGSRPLFEKLAPVHADVCALDENDDDLVVDILDMLLCENVDPTQTVDDESVIVWAPERVEQRSSTTPRDQDDTKAQVWALAVTVYKLAAASAPWHGSSPLEVMRKLVDDPPEPIPDTFSTDFRDLLLNRMLAKDRHERISLAELVELPILSPYLRQPPGDPPPTDVGLHPGAVADASSSEGGDDPAADDDDDVADAGAPACRIQ</sequence>
<proteinExistence type="inferred from homology"/>
<comment type="similarity">
    <text evidence="5">Belongs to the protein kinase superfamily. STE Ser/Thr protein kinase family. MAP kinase kinase subfamily.</text>
</comment>
<dbReference type="SMART" id="SM00220">
    <property type="entry name" value="S_TKc"/>
    <property type="match status" value="1"/>
</dbReference>
<feature type="compositionally biased region" description="Low complexity" evidence="10">
    <location>
        <begin position="301"/>
        <end position="310"/>
    </location>
</feature>
<comment type="catalytic activity">
    <reaction evidence="8">
        <text>L-threonyl-[protein] + ATP = O-phospho-L-threonyl-[protein] + ADP + H(+)</text>
        <dbReference type="Rhea" id="RHEA:46608"/>
        <dbReference type="Rhea" id="RHEA-COMP:11060"/>
        <dbReference type="Rhea" id="RHEA-COMP:11605"/>
        <dbReference type="ChEBI" id="CHEBI:15378"/>
        <dbReference type="ChEBI" id="CHEBI:30013"/>
        <dbReference type="ChEBI" id="CHEBI:30616"/>
        <dbReference type="ChEBI" id="CHEBI:61977"/>
        <dbReference type="ChEBI" id="CHEBI:456216"/>
        <dbReference type="EC" id="2.7.12.2"/>
    </reaction>
</comment>
<dbReference type="GO" id="GO:0004708">
    <property type="term" value="F:MAP kinase kinase activity"/>
    <property type="evidence" value="ECO:0007669"/>
    <property type="project" value="UniProtKB-EC"/>
</dbReference>
<evidence type="ECO:0000256" key="5">
    <source>
        <dbReference type="ARBA" id="ARBA00038035"/>
    </source>
</evidence>
<dbReference type="EC" id="2.7.12.2" evidence="6"/>
<dbReference type="Gene3D" id="1.10.510.10">
    <property type="entry name" value="Transferase(Phosphotransferase) domain 1"/>
    <property type="match status" value="1"/>
</dbReference>
<name>A0A0G4IS65_PLABS</name>
<comment type="catalytic activity">
    <reaction evidence="7">
        <text>L-seryl-[protein] + ATP = O-phospho-L-seryl-[protein] + ADP + H(+)</text>
        <dbReference type="Rhea" id="RHEA:17989"/>
        <dbReference type="Rhea" id="RHEA-COMP:9863"/>
        <dbReference type="Rhea" id="RHEA-COMP:11604"/>
        <dbReference type="ChEBI" id="CHEBI:15378"/>
        <dbReference type="ChEBI" id="CHEBI:29999"/>
        <dbReference type="ChEBI" id="CHEBI:30616"/>
        <dbReference type="ChEBI" id="CHEBI:83421"/>
        <dbReference type="ChEBI" id="CHEBI:456216"/>
        <dbReference type="EC" id="2.7.12.2"/>
    </reaction>
</comment>
<evidence type="ECO:0000256" key="2">
    <source>
        <dbReference type="ARBA" id="ARBA00022741"/>
    </source>
</evidence>
<organism evidence="12 14">
    <name type="scientific">Plasmodiophora brassicae</name>
    <name type="common">Clubroot disease agent</name>
    <dbReference type="NCBI Taxonomy" id="37360"/>
    <lineage>
        <taxon>Eukaryota</taxon>
        <taxon>Sar</taxon>
        <taxon>Rhizaria</taxon>
        <taxon>Endomyxa</taxon>
        <taxon>Phytomyxea</taxon>
        <taxon>Plasmodiophorida</taxon>
        <taxon>Plasmodiophoridae</taxon>
        <taxon>Plasmodiophora</taxon>
    </lineage>
</organism>
<dbReference type="InterPro" id="IPR011009">
    <property type="entry name" value="Kinase-like_dom_sf"/>
</dbReference>
<evidence type="ECO:0000313" key="12">
    <source>
        <dbReference type="EMBL" id="CEO98193.1"/>
    </source>
</evidence>
<evidence type="ECO:0000256" key="8">
    <source>
        <dbReference type="ARBA" id="ARBA00049299"/>
    </source>
</evidence>
<geneLocation type="mitochondrion" evidence="13"/>
<evidence type="ECO:0000259" key="11">
    <source>
        <dbReference type="PROSITE" id="PS50011"/>
    </source>
</evidence>
<comment type="catalytic activity">
    <reaction evidence="9">
        <text>L-tyrosyl-[protein] + ATP = O-phospho-L-tyrosyl-[protein] + ADP + H(+)</text>
        <dbReference type="Rhea" id="RHEA:10596"/>
        <dbReference type="Rhea" id="RHEA-COMP:10136"/>
        <dbReference type="Rhea" id="RHEA-COMP:20101"/>
        <dbReference type="ChEBI" id="CHEBI:15378"/>
        <dbReference type="ChEBI" id="CHEBI:30616"/>
        <dbReference type="ChEBI" id="CHEBI:46858"/>
        <dbReference type="ChEBI" id="CHEBI:61978"/>
        <dbReference type="ChEBI" id="CHEBI:456216"/>
        <dbReference type="EC" id="2.7.12.2"/>
    </reaction>
</comment>
<dbReference type="EMBL" id="OVEO01000003">
    <property type="protein sequence ID" value="SPQ95238.1"/>
    <property type="molecule type" value="Genomic_DNA"/>
</dbReference>
<evidence type="ECO:0000313" key="14">
    <source>
        <dbReference type="Proteomes" id="UP000039324"/>
    </source>
</evidence>
<feature type="compositionally biased region" description="Low complexity" evidence="10">
    <location>
        <begin position="325"/>
        <end position="334"/>
    </location>
</feature>
<feature type="domain" description="Protein kinase" evidence="11">
    <location>
        <begin position="5"/>
        <end position="284"/>
    </location>
</feature>
<evidence type="ECO:0000256" key="4">
    <source>
        <dbReference type="ARBA" id="ARBA00022840"/>
    </source>
</evidence>
<reference evidence="13 15" key="2">
    <citation type="submission" date="2018-03" db="EMBL/GenBank/DDBJ databases">
        <authorList>
            <person name="Fogelqvist J."/>
        </authorList>
    </citation>
    <scope>NUCLEOTIDE SEQUENCE [LARGE SCALE GENOMIC DNA]</scope>
</reference>
<evidence type="ECO:0000256" key="10">
    <source>
        <dbReference type="SAM" id="MobiDB-lite"/>
    </source>
</evidence>
<accession>A0A0G4IS65</accession>
<keyword evidence="14" id="KW-1185">Reference proteome</keyword>
<keyword evidence="2" id="KW-0547">Nucleotide-binding</keyword>
<keyword evidence="13" id="KW-0496">Mitochondrion</keyword>
<evidence type="ECO:0000313" key="15">
    <source>
        <dbReference type="Proteomes" id="UP000290189"/>
    </source>
</evidence>
<keyword evidence="4" id="KW-0067">ATP-binding</keyword>
<keyword evidence="1" id="KW-0808">Transferase</keyword>
<dbReference type="Proteomes" id="UP000290189">
    <property type="component" value="Unassembled WGS sequence"/>
</dbReference>
<dbReference type="InterPro" id="IPR000719">
    <property type="entry name" value="Prot_kinase_dom"/>
</dbReference>
<dbReference type="Proteomes" id="UP000039324">
    <property type="component" value="Unassembled WGS sequence"/>
</dbReference>
<evidence type="ECO:0000256" key="6">
    <source>
        <dbReference type="ARBA" id="ARBA00038999"/>
    </source>
</evidence>
<keyword evidence="3" id="KW-0418">Kinase</keyword>
<dbReference type="AlphaFoldDB" id="A0A0G4IS65"/>
<dbReference type="EMBL" id="CDSF01000083">
    <property type="protein sequence ID" value="CEO98193.1"/>
    <property type="molecule type" value="Genomic_DNA"/>
</dbReference>
<evidence type="ECO:0000256" key="7">
    <source>
        <dbReference type="ARBA" id="ARBA00049014"/>
    </source>
</evidence>
<dbReference type="PANTHER" id="PTHR48013:SF9">
    <property type="entry name" value="DUAL SPECIFICITY MITOGEN-ACTIVATED PROTEIN KINASE KINASE 5"/>
    <property type="match status" value="1"/>
</dbReference>
<evidence type="ECO:0000256" key="1">
    <source>
        <dbReference type="ARBA" id="ARBA00022679"/>
    </source>
</evidence>
<dbReference type="STRING" id="37360.A0A0G4IS65"/>